<feature type="domain" description="RdRP-like PH" evidence="3">
    <location>
        <begin position="126"/>
        <end position="298"/>
    </location>
</feature>
<dbReference type="PANTHER" id="PTHR23079:SF17">
    <property type="entry name" value="RNA-DEPENDENT RNA POLYMERASE"/>
    <property type="match status" value="1"/>
</dbReference>
<organism evidence="4 5">
    <name type="scientific">Pseudogymnoascus verrucosus</name>
    <dbReference type="NCBI Taxonomy" id="342668"/>
    <lineage>
        <taxon>Eukaryota</taxon>
        <taxon>Fungi</taxon>
        <taxon>Dikarya</taxon>
        <taxon>Ascomycota</taxon>
        <taxon>Pezizomycotina</taxon>
        <taxon>Leotiomycetes</taxon>
        <taxon>Thelebolales</taxon>
        <taxon>Thelebolaceae</taxon>
        <taxon>Pseudogymnoascus</taxon>
    </lineage>
</organism>
<dbReference type="GO" id="GO:0031380">
    <property type="term" value="C:nuclear RNA-directed RNA polymerase complex"/>
    <property type="evidence" value="ECO:0007669"/>
    <property type="project" value="TreeGrafter"/>
</dbReference>
<dbReference type="InterPro" id="IPR057596">
    <property type="entry name" value="RDRP_core"/>
</dbReference>
<evidence type="ECO:0000259" key="2">
    <source>
        <dbReference type="Pfam" id="PF05183"/>
    </source>
</evidence>
<comment type="similarity">
    <text evidence="1">Belongs to the RdRP family.</text>
</comment>
<dbReference type="Proteomes" id="UP000091956">
    <property type="component" value="Unassembled WGS sequence"/>
</dbReference>
<dbReference type="EC" id="2.7.7.48" evidence="1"/>
<dbReference type="InterPro" id="IPR057503">
    <property type="entry name" value="PH_RdRP"/>
</dbReference>
<reference evidence="4 5" key="1">
    <citation type="submission" date="2016-03" db="EMBL/GenBank/DDBJ databases">
        <title>Comparative genomics of Pseudogymnoascus destructans, the fungus causing white-nose syndrome of bats.</title>
        <authorList>
            <person name="Palmer J.M."/>
            <person name="Drees K.P."/>
            <person name="Foster J.T."/>
            <person name="Lindner D.L."/>
        </authorList>
    </citation>
    <scope>NUCLEOTIDE SEQUENCE [LARGE SCALE GENOMIC DNA]</scope>
    <source>
        <strain evidence="4 5">UAMH 10579</strain>
    </source>
</reference>
<dbReference type="RefSeq" id="XP_018128075.1">
    <property type="nucleotide sequence ID" value="XM_018277196.1"/>
</dbReference>
<sequence>MEVFVRGASERATEAQMTNFFQPTMSGLSIESWHCQKWKQKRFATLTFLRKEEGNKFLNKHGQTRNSQTRGSSPLIFQGALLLCSLSNKPPEPFALKSLEMDANARKSGSTTKKTPHSVPGQGHSTLECSSVSCGIWDYIGSDLVFTSYLDLKVHGKVKFGSKVAVITLDTNQRIDILYSIVQQITTEGLPQPAITVTLSEAPHFFKSANSGDSTSTTLAMNTEHLVRLMESLITKPTQGQSRLRVPGLDSEHEKISGSCLVYRIGLVSDSLSEQMKALSYARGIPPTVQRHVSMRRSKDRYVTEINRLLQTLATSYSTLPFEIAFQVQKLAQNSYLSPSTVLELLPEIVCLWKRSDHRVCTRAVRRLFNEIPFRGPDTDAMTFQVDTLISLLKDNEKKLKSGGLYVDEPMESDNVAIIHRISVTPTGIYMYGPDPEQNNRVLRKYPKHHNFFLRVQFCDESGEQVQYNPGASNDPIFYERFKKVLDEGILITGRQFSFLGFSHSSLRAQSCWFMAPFFHNGHLLLDRNLIAGLGDFSNIRCPAKCAARIGQAFSETPTAVTLEPGVAKVMNDVERNGRVFSDGVGTVSMSVIEQIWDSLPRARQKQTTLFQIRYSGAKGMIALDSRLQGHSIYLRKSMIKFPGSDSTDIEICGAAYKPLPLYLNQQSIKILEDMGVKDEFFLDLQAKEVERLRMVTTSSVNASIFLRTQSVGDLIQLPWFIKKLDSLNLSFKADSFL</sequence>
<reference evidence="5" key="2">
    <citation type="journal article" date="2018" name="Nat. Commun.">
        <title>Extreme sensitivity to ultraviolet light in the fungal pathogen causing white-nose syndrome of bats.</title>
        <authorList>
            <person name="Palmer J.M."/>
            <person name="Drees K.P."/>
            <person name="Foster J.T."/>
            <person name="Lindner D.L."/>
        </authorList>
    </citation>
    <scope>NUCLEOTIDE SEQUENCE [LARGE SCALE GENOMIC DNA]</scope>
    <source>
        <strain evidence="5">UAMH 10579</strain>
    </source>
</reference>
<protein>
    <recommendedName>
        <fullName evidence="1">RNA-dependent RNA polymerase</fullName>
        <ecNumber evidence="1">2.7.7.48</ecNumber>
    </recommendedName>
</protein>
<feature type="domain" description="RDRP core" evidence="2">
    <location>
        <begin position="424"/>
        <end position="737"/>
    </location>
</feature>
<accession>A0A1B8GES9</accession>
<keyword evidence="1" id="KW-0808">Transferase</keyword>
<name>A0A1B8GES9_9PEZI</name>
<dbReference type="AlphaFoldDB" id="A0A1B8GES9"/>
<dbReference type="STRING" id="342668.A0A1B8GES9"/>
<dbReference type="GO" id="GO:0003723">
    <property type="term" value="F:RNA binding"/>
    <property type="evidence" value="ECO:0007669"/>
    <property type="project" value="UniProtKB-KW"/>
</dbReference>
<dbReference type="EMBL" id="KV460244">
    <property type="protein sequence ID" value="OBT94342.1"/>
    <property type="molecule type" value="Genomic_DNA"/>
</dbReference>
<dbReference type="Pfam" id="PF05183">
    <property type="entry name" value="RdRP"/>
    <property type="match status" value="1"/>
</dbReference>
<comment type="catalytic activity">
    <reaction evidence="1">
        <text>RNA(n) + a ribonucleoside 5'-triphosphate = RNA(n+1) + diphosphate</text>
        <dbReference type="Rhea" id="RHEA:21248"/>
        <dbReference type="Rhea" id="RHEA-COMP:14527"/>
        <dbReference type="Rhea" id="RHEA-COMP:17342"/>
        <dbReference type="ChEBI" id="CHEBI:33019"/>
        <dbReference type="ChEBI" id="CHEBI:61557"/>
        <dbReference type="ChEBI" id="CHEBI:140395"/>
        <dbReference type="EC" id="2.7.7.48"/>
    </reaction>
</comment>
<evidence type="ECO:0000313" key="4">
    <source>
        <dbReference type="EMBL" id="OBT94342.1"/>
    </source>
</evidence>
<keyword evidence="1" id="KW-0696">RNA-directed RNA polymerase</keyword>
<gene>
    <name evidence="4" type="ORF">VE01_07763</name>
</gene>
<keyword evidence="5" id="KW-1185">Reference proteome</keyword>
<dbReference type="Pfam" id="PF25358">
    <property type="entry name" value="PH_fung_RdRP"/>
    <property type="match status" value="1"/>
</dbReference>
<keyword evidence="1" id="KW-0694">RNA-binding</keyword>
<proteinExistence type="inferred from homology"/>
<dbReference type="InterPro" id="IPR007855">
    <property type="entry name" value="RDRP"/>
</dbReference>
<dbReference type="GeneID" id="28841149"/>
<evidence type="ECO:0000256" key="1">
    <source>
        <dbReference type="RuleBase" id="RU363098"/>
    </source>
</evidence>
<dbReference type="OrthoDB" id="6513042at2759"/>
<dbReference type="GO" id="GO:0030422">
    <property type="term" value="P:siRNA processing"/>
    <property type="evidence" value="ECO:0007669"/>
    <property type="project" value="TreeGrafter"/>
</dbReference>
<evidence type="ECO:0000313" key="5">
    <source>
        <dbReference type="Proteomes" id="UP000091956"/>
    </source>
</evidence>
<evidence type="ECO:0000259" key="3">
    <source>
        <dbReference type="Pfam" id="PF25358"/>
    </source>
</evidence>
<keyword evidence="1" id="KW-0548">Nucleotidyltransferase</keyword>
<dbReference type="PANTHER" id="PTHR23079">
    <property type="entry name" value="RNA-DEPENDENT RNA POLYMERASE"/>
    <property type="match status" value="1"/>
</dbReference>
<dbReference type="GO" id="GO:0003968">
    <property type="term" value="F:RNA-directed RNA polymerase activity"/>
    <property type="evidence" value="ECO:0007669"/>
    <property type="project" value="UniProtKB-KW"/>
</dbReference>